<dbReference type="AlphaFoldDB" id="A0A0G4GIJ9"/>
<feature type="transmembrane region" description="Helical" evidence="1">
    <location>
        <begin position="332"/>
        <end position="354"/>
    </location>
</feature>
<feature type="transmembrane region" description="Helical" evidence="1">
    <location>
        <begin position="227"/>
        <end position="251"/>
    </location>
</feature>
<feature type="transmembrane region" description="Helical" evidence="1">
    <location>
        <begin position="197"/>
        <end position="221"/>
    </location>
</feature>
<proteinExistence type="predicted"/>
<feature type="transmembrane region" description="Helical" evidence="1">
    <location>
        <begin position="263"/>
        <end position="283"/>
    </location>
</feature>
<name>A0A0G4GIJ9_9ALVE</name>
<organism evidence="2">
    <name type="scientific">Chromera velia CCMP2878</name>
    <dbReference type="NCBI Taxonomy" id="1169474"/>
    <lineage>
        <taxon>Eukaryota</taxon>
        <taxon>Sar</taxon>
        <taxon>Alveolata</taxon>
        <taxon>Colpodellida</taxon>
        <taxon>Chromeraceae</taxon>
        <taxon>Chromera</taxon>
    </lineage>
</organism>
<accession>A0A0G4GIJ9</accession>
<dbReference type="VEuPathDB" id="CryptoDB:Cvel_4755"/>
<evidence type="ECO:0000313" key="2">
    <source>
        <dbReference type="EMBL" id="CEM29661.1"/>
    </source>
</evidence>
<keyword evidence="1" id="KW-0472">Membrane</keyword>
<protein>
    <recommendedName>
        <fullName evidence="3">Transmembrane protein</fullName>
    </recommendedName>
</protein>
<keyword evidence="1" id="KW-0812">Transmembrane</keyword>
<feature type="transmembrane region" description="Helical" evidence="1">
    <location>
        <begin position="289"/>
        <end position="308"/>
    </location>
</feature>
<dbReference type="EMBL" id="CDMZ01001248">
    <property type="protein sequence ID" value="CEM29661.1"/>
    <property type="molecule type" value="Genomic_DNA"/>
</dbReference>
<sequence length="584" mass="64053">MLMQKSSRAVTRESSHLRAYVFFWCLHQAVPFFNVLFFPHEPGAIDNRPIGRSDWVVRLPLIVLSTVPSRLQRLLLACAHFVNLVFFAAHFPFVWDHMCWAALMDLSFVLFSLTGDLNGFFSCCRLQHALFYCASAFWKVNSNFLDARTSCGTLLGAEFLSILPESIVGPPGGSFVKGLLHTVPVQTVVGEYLIGQLLLSFPLGGVVLGLAFHLMVLMLPVNAAGGFSVMCASRMIFFLLDPVAAFLDLGFQGDGADGSSGSLRFFGLLSVVVALVGGLFGGLGGTGDASFMVFLLFSVILILSPFVGREGKRGGEQQSEANQSTRRRRLRVLFDCILLSAALLFAFGGPLLGLQSMGALTMYSNLSHYGGSNHLIVPTNLLFDRTERLWRVDFSGSASMRTRSPADASGLEPEGVRRLLETAVGRGTGRFFAQYYARMATMHSLTELDFGSSSASGDSIPFVLPEAELTRLVAEARQKEDFPFRMRLTRLADDEGASEGRGREGEVNVEVEVQEGVTEILSCTVAHDGHVHPRGDREGIENTCRELVDTLDATQRSWRSRLWLPYPIPLIPETSKMRGIPCLA</sequence>
<keyword evidence="1" id="KW-1133">Transmembrane helix</keyword>
<evidence type="ECO:0008006" key="3">
    <source>
        <dbReference type="Google" id="ProtNLM"/>
    </source>
</evidence>
<feature type="transmembrane region" description="Helical" evidence="1">
    <location>
        <begin position="74"/>
        <end position="94"/>
    </location>
</feature>
<feature type="transmembrane region" description="Helical" evidence="1">
    <location>
        <begin position="20"/>
        <end position="38"/>
    </location>
</feature>
<reference evidence="2" key="1">
    <citation type="submission" date="2014-11" db="EMBL/GenBank/DDBJ databases">
        <authorList>
            <person name="Otto D Thomas"/>
            <person name="Naeem Raeece"/>
        </authorList>
    </citation>
    <scope>NUCLEOTIDE SEQUENCE</scope>
</reference>
<gene>
    <name evidence="2" type="ORF">Cvel_4755</name>
</gene>
<evidence type="ECO:0000256" key="1">
    <source>
        <dbReference type="SAM" id="Phobius"/>
    </source>
</evidence>